<dbReference type="Gene3D" id="1.10.510.10">
    <property type="entry name" value="Transferase(Phosphotransferase) domain 1"/>
    <property type="match status" value="1"/>
</dbReference>
<dbReference type="InterPro" id="IPR008271">
    <property type="entry name" value="Ser/Thr_kinase_AS"/>
</dbReference>
<dbReference type="CDD" id="cd00180">
    <property type="entry name" value="PKc"/>
    <property type="match status" value="1"/>
</dbReference>
<dbReference type="PANTHER" id="PTHR44167">
    <property type="entry name" value="OVARIAN-SPECIFIC SERINE/THREONINE-PROTEIN KINASE LOK-RELATED"/>
    <property type="match status" value="1"/>
</dbReference>
<reference evidence="3" key="2">
    <citation type="submission" date="2023-06" db="EMBL/GenBank/DDBJ databases">
        <authorList>
            <consortium name="Lawrence Berkeley National Laboratory"/>
            <person name="Haridas S."/>
            <person name="Hensen N."/>
            <person name="Bonometti L."/>
            <person name="Westerberg I."/>
            <person name="Brannstrom I.O."/>
            <person name="Guillou S."/>
            <person name="Cros-Aarteil S."/>
            <person name="Calhoun S."/>
            <person name="Kuo A."/>
            <person name="Mondo S."/>
            <person name="Pangilinan J."/>
            <person name="Riley R."/>
            <person name="Labutti K."/>
            <person name="Andreopoulos B."/>
            <person name="Lipzen A."/>
            <person name="Chen C."/>
            <person name="Yanf M."/>
            <person name="Daum C."/>
            <person name="Ng V."/>
            <person name="Clum A."/>
            <person name="Steindorff A."/>
            <person name="Ohm R."/>
            <person name="Martin F."/>
            <person name="Silar P."/>
            <person name="Natvig D."/>
            <person name="Lalanne C."/>
            <person name="Gautier V."/>
            <person name="Ament-Velasquez S.L."/>
            <person name="Kruys A."/>
            <person name="Hutchinson M.I."/>
            <person name="Powell A.J."/>
            <person name="Barry K."/>
            <person name="Miller A.N."/>
            <person name="Grigoriev I.V."/>
            <person name="Debuchy R."/>
            <person name="Gladieux P."/>
            <person name="Thoren M.H."/>
            <person name="Johannesson H."/>
        </authorList>
    </citation>
    <scope>NUCLEOTIDE SEQUENCE</scope>
    <source>
        <strain evidence="3">CBS 168.71</strain>
    </source>
</reference>
<keyword evidence="3" id="KW-0418">Kinase</keyword>
<dbReference type="InterPro" id="IPR011009">
    <property type="entry name" value="Kinase-like_dom_sf"/>
</dbReference>
<dbReference type="GO" id="GO:0004674">
    <property type="term" value="F:protein serine/threonine kinase activity"/>
    <property type="evidence" value="ECO:0007669"/>
    <property type="project" value="TreeGrafter"/>
</dbReference>
<evidence type="ECO:0000259" key="2">
    <source>
        <dbReference type="PROSITE" id="PS50011"/>
    </source>
</evidence>
<dbReference type="Proteomes" id="UP001278766">
    <property type="component" value="Unassembled WGS sequence"/>
</dbReference>
<evidence type="ECO:0000313" key="4">
    <source>
        <dbReference type="Proteomes" id="UP001278766"/>
    </source>
</evidence>
<evidence type="ECO:0000256" key="1">
    <source>
        <dbReference type="SAM" id="MobiDB-lite"/>
    </source>
</evidence>
<dbReference type="PROSITE" id="PS50011">
    <property type="entry name" value="PROTEIN_KINASE_DOM"/>
    <property type="match status" value="1"/>
</dbReference>
<keyword evidence="4" id="KW-1185">Reference proteome</keyword>
<dbReference type="InterPro" id="IPR000719">
    <property type="entry name" value="Prot_kinase_dom"/>
</dbReference>
<name>A0AAE0H8M1_9PEZI</name>
<keyword evidence="3" id="KW-0808">Transferase</keyword>
<dbReference type="SMART" id="SM00220">
    <property type="entry name" value="S_TKc"/>
    <property type="match status" value="1"/>
</dbReference>
<organism evidence="3 4">
    <name type="scientific">Chaetomium fimeti</name>
    <dbReference type="NCBI Taxonomy" id="1854472"/>
    <lineage>
        <taxon>Eukaryota</taxon>
        <taxon>Fungi</taxon>
        <taxon>Dikarya</taxon>
        <taxon>Ascomycota</taxon>
        <taxon>Pezizomycotina</taxon>
        <taxon>Sordariomycetes</taxon>
        <taxon>Sordariomycetidae</taxon>
        <taxon>Sordariales</taxon>
        <taxon>Chaetomiaceae</taxon>
        <taxon>Chaetomium</taxon>
    </lineage>
</organism>
<proteinExistence type="predicted"/>
<dbReference type="SUPFAM" id="SSF56112">
    <property type="entry name" value="Protein kinase-like (PK-like)"/>
    <property type="match status" value="1"/>
</dbReference>
<gene>
    <name evidence="3" type="ORF">B0H64DRAFT_329653</name>
</gene>
<dbReference type="GO" id="GO:0005524">
    <property type="term" value="F:ATP binding"/>
    <property type="evidence" value="ECO:0007669"/>
    <property type="project" value="InterPro"/>
</dbReference>
<dbReference type="RefSeq" id="XP_062655511.1">
    <property type="nucleotide sequence ID" value="XM_062800889.1"/>
</dbReference>
<accession>A0AAE0H8M1</accession>
<comment type="caution">
    <text evidence="3">The sequence shown here is derived from an EMBL/GenBank/DDBJ whole genome shotgun (WGS) entry which is preliminary data.</text>
</comment>
<protein>
    <submittedName>
        <fullName evidence="3">Kinase-like domain-containing protein</fullName>
    </submittedName>
</protein>
<dbReference type="GO" id="GO:0005634">
    <property type="term" value="C:nucleus"/>
    <property type="evidence" value="ECO:0007669"/>
    <property type="project" value="TreeGrafter"/>
</dbReference>
<dbReference type="PANTHER" id="PTHR44167:SF24">
    <property type="entry name" value="SERINE_THREONINE-PROTEIN KINASE CHK2"/>
    <property type="match status" value="1"/>
</dbReference>
<dbReference type="Pfam" id="PF00069">
    <property type="entry name" value="Pkinase"/>
    <property type="match status" value="1"/>
</dbReference>
<reference evidence="3" key="1">
    <citation type="journal article" date="2023" name="Mol. Phylogenet. Evol.">
        <title>Genome-scale phylogeny and comparative genomics of the fungal order Sordariales.</title>
        <authorList>
            <person name="Hensen N."/>
            <person name="Bonometti L."/>
            <person name="Westerberg I."/>
            <person name="Brannstrom I.O."/>
            <person name="Guillou S."/>
            <person name="Cros-Aarteil S."/>
            <person name="Calhoun S."/>
            <person name="Haridas S."/>
            <person name="Kuo A."/>
            <person name="Mondo S."/>
            <person name="Pangilinan J."/>
            <person name="Riley R."/>
            <person name="LaButti K."/>
            <person name="Andreopoulos B."/>
            <person name="Lipzen A."/>
            <person name="Chen C."/>
            <person name="Yan M."/>
            <person name="Daum C."/>
            <person name="Ng V."/>
            <person name="Clum A."/>
            <person name="Steindorff A."/>
            <person name="Ohm R.A."/>
            <person name="Martin F."/>
            <person name="Silar P."/>
            <person name="Natvig D.O."/>
            <person name="Lalanne C."/>
            <person name="Gautier V."/>
            <person name="Ament-Velasquez S.L."/>
            <person name="Kruys A."/>
            <person name="Hutchinson M.I."/>
            <person name="Powell A.J."/>
            <person name="Barry K."/>
            <person name="Miller A.N."/>
            <person name="Grigoriev I.V."/>
            <person name="Debuchy R."/>
            <person name="Gladieux P."/>
            <person name="Hiltunen Thoren M."/>
            <person name="Johannesson H."/>
        </authorList>
    </citation>
    <scope>NUCLEOTIDE SEQUENCE</scope>
    <source>
        <strain evidence="3">CBS 168.71</strain>
    </source>
</reference>
<dbReference type="GeneID" id="87837837"/>
<feature type="compositionally biased region" description="Polar residues" evidence="1">
    <location>
        <begin position="10"/>
        <end position="21"/>
    </location>
</feature>
<feature type="domain" description="Protein kinase" evidence="2">
    <location>
        <begin position="28"/>
        <end position="336"/>
    </location>
</feature>
<dbReference type="AlphaFoldDB" id="A0AAE0H8M1"/>
<evidence type="ECO:0000313" key="3">
    <source>
        <dbReference type="EMBL" id="KAK3291997.1"/>
    </source>
</evidence>
<sequence length="341" mass="38465">MTFSGRPRASSRTMSTASESATKWRTDPFSVGDILCGSSGRSYNIEEILADRRKPLLSVYRASAQGNKYVIKNIIKDSFEYQQELQKPLSGHPNLRTLVDTIPDGGLFVYPFLRGDLLRFAKKPLSDNLRKSILRSALVGLVELHDRNIIHSDIKPNNILLDYEEIANQEIKVHSVQISDLEDAVRLRPGGALAGCISGNQIWRSPEAWARAKQSTPSDVYSFAIMAIYVMLKYMVFWPGDEAAMSTGGEAWHTILYNHISYFADEEGIQGLLELIGEGNEYYERLINIGAEVTARQPFTLWLNVDAEFRDLIVKMTNLDPARRITAREALEHPWFRQGGP</sequence>
<dbReference type="PROSITE" id="PS00108">
    <property type="entry name" value="PROTEIN_KINASE_ST"/>
    <property type="match status" value="1"/>
</dbReference>
<dbReference type="GO" id="GO:0044773">
    <property type="term" value="P:mitotic DNA damage checkpoint signaling"/>
    <property type="evidence" value="ECO:0007669"/>
    <property type="project" value="TreeGrafter"/>
</dbReference>
<dbReference type="EMBL" id="JAUEPN010000008">
    <property type="protein sequence ID" value="KAK3291997.1"/>
    <property type="molecule type" value="Genomic_DNA"/>
</dbReference>
<feature type="region of interest" description="Disordered" evidence="1">
    <location>
        <begin position="1"/>
        <end position="21"/>
    </location>
</feature>